<dbReference type="Gene3D" id="3.40.710.10">
    <property type="entry name" value="DD-peptidase/beta-lactamase superfamily"/>
    <property type="match status" value="1"/>
</dbReference>
<dbReference type="InterPro" id="IPR050789">
    <property type="entry name" value="Diverse_Enzym_Activities"/>
</dbReference>
<dbReference type="Pfam" id="PF00144">
    <property type="entry name" value="Beta-lactamase"/>
    <property type="match status" value="1"/>
</dbReference>
<keyword evidence="3" id="KW-0378">Hydrolase</keyword>
<reference evidence="3 4" key="1">
    <citation type="submission" date="2024-02" db="EMBL/GenBank/DDBJ databases">
        <title>Complete genome sequence of Pelagibacterium nitratireducens ZH15.</title>
        <authorList>
            <person name="Zhao L.H."/>
        </authorList>
    </citation>
    <scope>NUCLEOTIDE SEQUENCE [LARGE SCALE GENOMIC DNA]</scope>
    <source>
        <strain evidence="3 4">ZH15</strain>
    </source>
</reference>
<dbReference type="EC" id="3.-.-.-" evidence="3"/>
<gene>
    <name evidence="3" type="ORF">V6617_09395</name>
</gene>
<protein>
    <submittedName>
        <fullName evidence="3">Serine hydrolase</fullName>
        <ecNumber evidence="3">3.-.-.-</ecNumber>
    </submittedName>
</protein>
<dbReference type="InterPro" id="IPR012338">
    <property type="entry name" value="Beta-lactam/transpept-like"/>
</dbReference>
<dbReference type="PANTHER" id="PTHR43283">
    <property type="entry name" value="BETA-LACTAMASE-RELATED"/>
    <property type="match status" value="1"/>
</dbReference>
<dbReference type="GO" id="GO:0016787">
    <property type="term" value="F:hydrolase activity"/>
    <property type="evidence" value="ECO:0007669"/>
    <property type="project" value="UniProtKB-KW"/>
</dbReference>
<sequence>MTISTFLRPARVLAVAAAISFPLAAWAQETTSPDPLTPVLEAAGDLEPLRTVTVSRGGELIADRGYNGYTSSDPTNIKSASKVIVTTMIGIAIDKGLLDGPDQPVAELLADDLPSDPDPRVDEITLSHLMSMQAGLQATSGANYGRWVASANWVRTALAQPFVAEPGGPMVYSTGSTHLLSAILTDVGGASTRQLAREWLGPIDGFAITGWHQDPQGIYLGGNELAMTPLSLLAFGEMIRNGGVTEDGERIVSEDWIEQSRQQRTTSRFGGHGYGYGWFLTELAGHDVSYAWGYGGQMLYIVPDLDLTVVMTSDPNSPSGGNGHRDRLHDLLADIIGIYDAGAQE</sequence>
<dbReference type="RefSeq" id="WP_338606732.1">
    <property type="nucleotide sequence ID" value="NZ_CP146275.1"/>
</dbReference>
<feature type="signal peptide" evidence="1">
    <location>
        <begin position="1"/>
        <end position="27"/>
    </location>
</feature>
<evidence type="ECO:0000256" key="1">
    <source>
        <dbReference type="SAM" id="SignalP"/>
    </source>
</evidence>
<dbReference type="Proteomes" id="UP001369958">
    <property type="component" value="Chromosome"/>
</dbReference>
<keyword evidence="4" id="KW-1185">Reference proteome</keyword>
<keyword evidence="1" id="KW-0732">Signal</keyword>
<evidence type="ECO:0000259" key="2">
    <source>
        <dbReference type="Pfam" id="PF00144"/>
    </source>
</evidence>
<accession>A0ABZ2HXF9</accession>
<evidence type="ECO:0000313" key="3">
    <source>
        <dbReference type="EMBL" id="WWT31258.1"/>
    </source>
</evidence>
<feature type="domain" description="Beta-lactamase-related" evidence="2">
    <location>
        <begin position="52"/>
        <end position="328"/>
    </location>
</feature>
<dbReference type="InterPro" id="IPR001466">
    <property type="entry name" value="Beta-lactam-related"/>
</dbReference>
<organism evidence="3 4">
    <name type="scientific">Pelagibacterium nitratireducens</name>
    <dbReference type="NCBI Taxonomy" id="1046114"/>
    <lineage>
        <taxon>Bacteria</taxon>
        <taxon>Pseudomonadati</taxon>
        <taxon>Pseudomonadota</taxon>
        <taxon>Alphaproteobacteria</taxon>
        <taxon>Hyphomicrobiales</taxon>
        <taxon>Devosiaceae</taxon>
        <taxon>Pelagibacterium</taxon>
    </lineage>
</organism>
<evidence type="ECO:0000313" key="4">
    <source>
        <dbReference type="Proteomes" id="UP001369958"/>
    </source>
</evidence>
<feature type="chain" id="PRO_5045977790" evidence="1">
    <location>
        <begin position="28"/>
        <end position="345"/>
    </location>
</feature>
<dbReference type="SUPFAM" id="SSF56601">
    <property type="entry name" value="beta-lactamase/transpeptidase-like"/>
    <property type="match status" value="1"/>
</dbReference>
<name>A0ABZ2HXF9_9HYPH</name>
<proteinExistence type="predicted"/>
<dbReference type="EMBL" id="CP146275">
    <property type="protein sequence ID" value="WWT31258.1"/>
    <property type="molecule type" value="Genomic_DNA"/>
</dbReference>
<dbReference type="PANTHER" id="PTHR43283:SF7">
    <property type="entry name" value="BETA-LACTAMASE-RELATED DOMAIN-CONTAINING PROTEIN"/>
    <property type="match status" value="1"/>
</dbReference>